<dbReference type="OrthoDB" id="5393676at2"/>
<dbReference type="AlphaFoldDB" id="A0A2S6FWN6"/>
<gene>
    <name evidence="1" type="ORF">BD821_11342</name>
</gene>
<organism evidence="1 2">
    <name type="scientific">Clostridium algidicarnis DSM 15099</name>
    <dbReference type="NCBI Taxonomy" id="1121295"/>
    <lineage>
        <taxon>Bacteria</taxon>
        <taxon>Bacillati</taxon>
        <taxon>Bacillota</taxon>
        <taxon>Clostridia</taxon>
        <taxon>Eubacteriales</taxon>
        <taxon>Clostridiaceae</taxon>
        <taxon>Clostridium</taxon>
    </lineage>
</organism>
<reference evidence="1 2" key="1">
    <citation type="submission" date="2018-02" db="EMBL/GenBank/DDBJ databases">
        <title>Genomic Encyclopedia of Archaeal and Bacterial Type Strains, Phase II (KMG-II): from individual species to whole genera.</title>
        <authorList>
            <person name="Goeker M."/>
        </authorList>
    </citation>
    <scope>NUCLEOTIDE SEQUENCE [LARGE SCALE GENOMIC DNA]</scope>
    <source>
        <strain evidence="1 2">DSM 15099</strain>
    </source>
</reference>
<sequence>MIHLDFYKKLNSMNNKEHVETFLVYHLSLVIAEIKPAATVTIKKNNIKLYKGWNDFGINFIDSLNLKFVELRESYDSIIVMIYSESLLKQELSKYDTMDFLLTIGYPPNGSINNYVTTLKSRYEKYHCPHELGLFLGIPFKDVKDFMECTTKRCLLCGYWKVYNDSNKAKFTFNKYDEIKEYTIKEYTIKNILKGSSCFDLALSIKGYVYTSAKSISSDS</sequence>
<dbReference type="Pfam" id="PF12672">
    <property type="entry name" value="DUF3793"/>
    <property type="match status" value="1"/>
</dbReference>
<name>A0A2S6FWN6_9CLOT</name>
<proteinExistence type="predicted"/>
<protein>
    <submittedName>
        <fullName evidence="1">Uncharacterized protein DUF3793</fullName>
    </submittedName>
</protein>
<dbReference type="EMBL" id="PTIS01000013">
    <property type="protein sequence ID" value="PPK47821.1"/>
    <property type="molecule type" value="Genomic_DNA"/>
</dbReference>
<accession>A0A2S6FWN6</accession>
<dbReference type="InterPro" id="IPR024523">
    <property type="entry name" value="DUF3793"/>
</dbReference>
<dbReference type="Proteomes" id="UP000239863">
    <property type="component" value="Unassembled WGS sequence"/>
</dbReference>
<evidence type="ECO:0000313" key="1">
    <source>
        <dbReference type="EMBL" id="PPK47821.1"/>
    </source>
</evidence>
<comment type="caution">
    <text evidence="1">The sequence shown here is derived from an EMBL/GenBank/DDBJ whole genome shotgun (WGS) entry which is preliminary data.</text>
</comment>
<evidence type="ECO:0000313" key="2">
    <source>
        <dbReference type="Proteomes" id="UP000239863"/>
    </source>
</evidence>